<dbReference type="InterPro" id="IPR000866">
    <property type="entry name" value="AhpC/TSA"/>
</dbReference>
<dbReference type="SUPFAM" id="SSF52833">
    <property type="entry name" value="Thioredoxin-like"/>
    <property type="match status" value="1"/>
</dbReference>
<evidence type="ECO:0000256" key="5">
    <source>
        <dbReference type="ARBA" id="ARBA00022862"/>
    </source>
</evidence>
<evidence type="ECO:0000256" key="7">
    <source>
        <dbReference type="ARBA" id="ARBA00023157"/>
    </source>
</evidence>
<dbReference type="EMBL" id="CP007775">
    <property type="protein sequence ID" value="AJD02443.1"/>
    <property type="molecule type" value="Genomic_DNA"/>
</dbReference>
<accession>A0A0A8HXK0</accession>
<keyword evidence="7" id="KW-1015">Disulfide bond</keyword>
<reference evidence="17 18" key="1">
    <citation type="journal article" date="2014" name="Genome Biol. Evol.">
        <title>Comparative Genomics of the Campylobacter lari Group.</title>
        <authorList>
            <person name="Miller W.G."/>
            <person name="Yee E."/>
            <person name="Chapman M.H."/>
            <person name="Smith T.P."/>
            <person name="Bono J.L."/>
            <person name="Huynh S."/>
            <person name="Parker C.T."/>
            <person name="Vandamme P."/>
            <person name="Luong K."/>
            <person name="Korlach J."/>
        </authorList>
    </citation>
    <scope>NUCLEOTIDE SEQUENCE [LARGE SCALE GENOMIC DNA]</scope>
    <source>
        <strain evidence="18">RM3659</strain>
    </source>
</reference>
<dbReference type="InterPro" id="IPR050924">
    <property type="entry name" value="Peroxiredoxin_BCP/PrxQ"/>
</dbReference>
<feature type="domain" description="Thioredoxin" evidence="16">
    <location>
        <begin position="4"/>
        <end position="153"/>
    </location>
</feature>
<dbReference type="InterPro" id="IPR036249">
    <property type="entry name" value="Thioredoxin-like_sf"/>
</dbReference>
<dbReference type="GO" id="GO:0008379">
    <property type="term" value="F:thioredoxin peroxidase activity"/>
    <property type="evidence" value="ECO:0007669"/>
    <property type="project" value="TreeGrafter"/>
</dbReference>
<dbReference type="InterPro" id="IPR024706">
    <property type="entry name" value="Peroxiredoxin_AhpC-typ"/>
</dbReference>
<dbReference type="GO" id="GO:0005737">
    <property type="term" value="C:cytoplasm"/>
    <property type="evidence" value="ECO:0007669"/>
    <property type="project" value="TreeGrafter"/>
</dbReference>
<comment type="function">
    <text evidence="1">Thiol-specific peroxidase that catalyzes the reduction of hydrogen peroxide and organic hydroperoxides to water and alcohols, respectively. Plays a role in cell protection against oxidative stress by detoxifying peroxides and as sensor of hydrogen peroxide-mediated signaling events.</text>
</comment>
<dbReference type="Gene3D" id="3.40.30.10">
    <property type="entry name" value="Glutaredoxin"/>
    <property type="match status" value="1"/>
</dbReference>
<keyword evidence="5" id="KW-0049">Antioxidant</keyword>
<dbReference type="InterPro" id="IPR013766">
    <property type="entry name" value="Thioredoxin_domain"/>
</dbReference>
<dbReference type="OrthoDB" id="9812811at2"/>
<evidence type="ECO:0000256" key="10">
    <source>
        <dbReference type="ARBA" id="ARBA00038489"/>
    </source>
</evidence>
<keyword evidence="4 17" id="KW-0575">Peroxidase</keyword>
<sequence>MKELQIGDKAPVFELLNQDGVKISLSDFLGKKIVLYFYPKDNTPGCTTQACEFSQNYEDFLGQNAVIIGISPDSVKSHENFIKKYDLKHTLLSDSEKEICKLYGAWGLKKNYGKEYEGLIRSTFVINEEGKITKIYKNVKAKDHAFKVLKELC</sequence>
<keyword evidence="6 17" id="KW-0560">Oxidoreductase</keyword>
<dbReference type="FunFam" id="3.40.30.10:FF:000007">
    <property type="entry name" value="Thioredoxin-dependent thiol peroxidase"/>
    <property type="match status" value="1"/>
</dbReference>
<gene>
    <name evidence="17" type="primary">bcp</name>
    <name evidence="17" type="ORF">UPTC3659_1616</name>
</gene>
<dbReference type="Proteomes" id="UP000031130">
    <property type="component" value="Chromosome"/>
</dbReference>
<dbReference type="Pfam" id="PF00578">
    <property type="entry name" value="AhpC-TSA"/>
    <property type="match status" value="1"/>
</dbReference>
<dbReference type="KEGG" id="cln:UPTC3659_1616"/>
<protein>
    <recommendedName>
        <fullName evidence="13">Putative peroxiredoxin bcp</fullName>
        <ecNumber evidence="3">1.11.1.24</ecNumber>
    </recommendedName>
    <alternativeName>
        <fullName evidence="14">Bacterioferritin comigratory protein homolog</fullName>
    </alternativeName>
    <alternativeName>
        <fullName evidence="9">Thioredoxin peroxidase</fullName>
    </alternativeName>
    <alternativeName>
        <fullName evidence="11">Thioredoxin-dependent peroxiredoxin Bcp</fullName>
    </alternativeName>
</protein>
<dbReference type="HOGENOM" id="CLU_042529_14_1_7"/>
<evidence type="ECO:0000256" key="13">
    <source>
        <dbReference type="ARBA" id="ARBA00072587"/>
    </source>
</evidence>
<evidence type="ECO:0000256" key="1">
    <source>
        <dbReference type="ARBA" id="ARBA00003330"/>
    </source>
</evidence>
<dbReference type="RefSeq" id="WP_039627106.1">
    <property type="nucleotide sequence ID" value="NZ_CP007775.1"/>
</dbReference>
<evidence type="ECO:0000256" key="4">
    <source>
        <dbReference type="ARBA" id="ARBA00022559"/>
    </source>
</evidence>
<dbReference type="PROSITE" id="PS51352">
    <property type="entry name" value="THIOREDOXIN_2"/>
    <property type="match status" value="1"/>
</dbReference>
<feature type="active site" description="Cysteine sulfenic acid (-SOH) intermediate; for peroxidase activity" evidence="15">
    <location>
        <position position="46"/>
    </location>
</feature>
<dbReference type="NCBIfam" id="NF006960">
    <property type="entry name" value="PRK09437.1"/>
    <property type="match status" value="1"/>
</dbReference>
<evidence type="ECO:0000256" key="2">
    <source>
        <dbReference type="ARBA" id="ARBA00011245"/>
    </source>
</evidence>
<name>A0A0A8HXK0_CAMLA</name>
<dbReference type="AlphaFoldDB" id="A0A0A8HXK0"/>
<dbReference type="GO" id="GO:0034599">
    <property type="term" value="P:cellular response to oxidative stress"/>
    <property type="evidence" value="ECO:0007669"/>
    <property type="project" value="TreeGrafter"/>
</dbReference>
<organism evidence="17 18">
    <name type="scientific">Campylobacter lari NCTC 11845</name>
    <dbReference type="NCBI Taxonomy" id="1388749"/>
    <lineage>
        <taxon>Bacteria</taxon>
        <taxon>Pseudomonadati</taxon>
        <taxon>Campylobacterota</taxon>
        <taxon>Epsilonproteobacteria</taxon>
        <taxon>Campylobacterales</taxon>
        <taxon>Campylobacteraceae</taxon>
        <taxon>Campylobacter</taxon>
    </lineage>
</organism>
<evidence type="ECO:0000256" key="15">
    <source>
        <dbReference type="PIRSR" id="PIRSR000239-1"/>
    </source>
</evidence>
<evidence type="ECO:0000256" key="11">
    <source>
        <dbReference type="ARBA" id="ARBA00042639"/>
    </source>
</evidence>
<dbReference type="PANTHER" id="PTHR42801">
    <property type="entry name" value="THIOREDOXIN-DEPENDENT PEROXIDE REDUCTASE"/>
    <property type="match status" value="1"/>
</dbReference>
<keyword evidence="8" id="KW-0676">Redox-active center</keyword>
<dbReference type="CDD" id="cd03017">
    <property type="entry name" value="PRX_BCP"/>
    <property type="match status" value="1"/>
</dbReference>
<dbReference type="PANTHER" id="PTHR42801:SF4">
    <property type="entry name" value="AHPC_TSA FAMILY PROTEIN"/>
    <property type="match status" value="1"/>
</dbReference>
<proteinExistence type="inferred from homology"/>
<evidence type="ECO:0000313" key="18">
    <source>
        <dbReference type="Proteomes" id="UP000031130"/>
    </source>
</evidence>
<evidence type="ECO:0000256" key="3">
    <source>
        <dbReference type="ARBA" id="ARBA00013017"/>
    </source>
</evidence>
<comment type="similarity">
    <text evidence="10">Belongs to the peroxiredoxin family. BCP/PrxQ subfamily.</text>
</comment>
<dbReference type="PIRSF" id="PIRSF000239">
    <property type="entry name" value="AHPC"/>
    <property type="match status" value="1"/>
</dbReference>
<evidence type="ECO:0000256" key="6">
    <source>
        <dbReference type="ARBA" id="ARBA00023002"/>
    </source>
</evidence>
<evidence type="ECO:0000256" key="12">
    <source>
        <dbReference type="ARBA" id="ARBA00049091"/>
    </source>
</evidence>
<evidence type="ECO:0000259" key="16">
    <source>
        <dbReference type="PROSITE" id="PS51352"/>
    </source>
</evidence>
<dbReference type="EC" id="1.11.1.24" evidence="3"/>
<evidence type="ECO:0000256" key="8">
    <source>
        <dbReference type="ARBA" id="ARBA00023284"/>
    </source>
</evidence>
<evidence type="ECO:0000256" key="9">
    <source>
        <dbReference type="ARBA" id="ARBA00032824"/>
    </source>
</evidence>
<evidence type="ECO:0000256" key="14">
    <source>
        <dbReference type="ARBA" id="ARBA00078138"/>
    </source>
</evidence>
<evidence type="ECO:0000313" key="17">
    <source>
        <dbReference type="EMBL" id="AJD02443.1"/>
    </source>
</evidence>
<comment type="subunit">
    <text evidence="2">Monomer.</text>
</comment>
<dbReference type="GO" id="GO:0045454">
    <property type="term" value="P:cell redox homeostasis"/>
    <property type="evidence" value="ECO:0007669"/>
    <property type="project" value="TreeGrafter"/>
</dbReference>
<comment type="catalytic activity">
    <reaction evidence="12">
        <text>a hydroperoxide + [thioredoxin]-dithiol = an alcohol + [thioredoxin]-disulfide + H2O</text>
        <dbReference type="Rhea" id="RHEA:62620"/>
        <dbReference type="Rhea" id="RHEA-COMP:10698"/>
        <dbReference type="Rhea" id="RHEA-COMP:10700"/>
        <dbReference type="ChEBI" id="CHEBI:15377"/>
        <dbReference type="ChEBI" id="CHEBI:29950"/>
        <dbReference type="ChEBI" id="CHEBI:30879"/>
        <dbReference type="ChEBI" id="CHEBI:35924"/>
        <dbReference type="ChEBI" id="CHEBI:50058"/>
        <dbReference type="EC" id="1.11.1.24"/>
    </reaction>
</comment>